<name>A0A1J5QSL9_9ZZZZ</name>
<proteinExistence type="predicted"/>
<sequence length="278" mass="31468">MGSNAWTRKFISFHIKTAMTVKPPGVSTSPWRIASRVDCRARSVLSALIKLLARRLRQQWPHVRLIVRADSGFCRPRALRRFEAWGIDYILGLPKNPTLQWNVAMAELALAEQYQACGTKQRLIGEFAYAARSWERERRVIARLEHGPQGPNPRFVVTSLHGDCAELYERLYCARGEAENRIKEAQLDLFGRRASARRFAANQLRLLLAALAYTLIIQLRRLALKGTELARACAATIRIKLLKIGAAVVRNTRRVRPLLASSHPLKHVFLHAAHAMAP</sequence>
<dbReference type="AlphaFoldDB" id="A0A1J5QSL9"/>
<evidence type="ECO:0000313" key="2">
    <source>
        <dbReference type="EMBL" id="OIQ82879.1"/>
    </source>
</evidence>
<comment type="caution">
    <text evidence="2">The sequence shown here is derived from an EMBL/GenBank/DDBJ whole genome shotgun (WGS) entry which is preliminary data.</text>
</comment>
<organism evidence="2">
    <name type="scientific">mine drainage metagenome</name>
    <dbReference type="NCBI Taxonomy" id="410659"/>
    <lineage>
        <taxon>unclassified sequences</taxon>
        <taxon>metagenomes</taxon>
        <taxon>ecological metagenomes</taxon>
    </lineage>
</organism>
<evidence type="ECO:0000259" key="1">
    <source>
        <dbReference type="Pfam" id="PF13701"/>
    </source>
</evidence>
<protein>
    <submittedName>
        <fullName evidence="2">Transposase DDE domain protein</fullName>
    </submittedName>
</protein>
<reference evidence="2" key="1">
    <citation type="submission" date="2016-10" db="EMBL/GenBank/DDBJ databases">
        <title>Sequence of Gallionella enrichment culture.</title>
        <authorList>
            <person name="Poehlein A."/>
            <person name="Muehling M."/>
            <person name="Daniel R."/>
        </authorList>
    </citation>
    <scope>NUCLEOTIDE SEQUENCE</scope>
</reference>
<gene>
    <name evidence="2" type="ORF">GALL_353230</name>
</gene>
<accession>A0A1J5QSL9</accession>
<dbReference type="NCBIfam" id="NF033539">
    <property type="entry name" value="transpos_IS1380"/>
    <property type="match status" value="1"/>
</dbReference>
<dbReference type="Pfam" id="PF13701">
    <property type="entry name" value="DDE_Tnp_1_4"/>
    <property type="match status" value="1"/>
</dbReference>
<feature type="domain" description="Transposase DDE" evidence="1">
    <location>
        <begin position="46"/>
        <end position="276"/>
    </location>
</feature>
<dbReference type="InterPro" id="IPR047960">
    <property type="entry name" value="Transpos_IS1380"/>
</dbReference>
<dbReference type="InterPro" id="IPR025668">
    <property type="entry name" value="Tnp_DDE_dom"/>
</dbReference>
<dbReference type="EMBL" id="MLJW01000757">
    <property type="protein sequence ID" value="OIQ82879.1"/>
    <property type="molecule type" value="Genomic_DNA"/>
</dbReference>